<dbReference type="InterPro" id="IPR011004">
    <property type="entry name" value="Trimer_LpxA-like_sf"/>
</dbReference>
<keyword evidence="3" id="KW-1185">Reference proteome</keyword>
<dbReference type="EMBL" id="JASBAO010000001">
    <property type="protein sequence ID" value="MDI2091694.1"/>
    <property type="molecule type" value="Genomic_DNA"/>
</dbReference>
<gene>
    <name evidence="2" type="ORF">QJV27_09995</name>
</gene>
<dbReference type="Gene3D" id="2.40.50.230">
    <property type="entry name" value="Gp5 N-terminal domain"/>
    <property type="match status" value="1"/>
</dbReference>
<dbReference type="Gene3D" id="6.20.170.10">
    <property type="match status" value="1"/>
</dbReference>
<proteinExistence type="predicted"/>
<sequence length="203" mass="22039">MMNPNKGNSQLNTLVSIIDNALSRISTAMPVEVLAVHHNTVDVIPLVTMVDNEGRAVDHAPISGLPYIRLQAGDYGMIIDPQVGDKGLVVFAARDISHVIQSKKKSLPASSRKHSISDGIYIASLLYEEPKTYIKITKDLVEVQASNINIKGDVSIDGNVKITGNMDIDQKVTVGQDAVIHGISFNNHKHMVIKEGKPTEVPN</sequence>
<evidence type="ECO:0000259" key="1">
    <source>
        <dbReference type="Pfam" id="PF18352"/>
    </source>
</evidence>
<dbReference type="Proteomes" id="UP001431634">
    <property type="component" value="Unassembled WGS sequence"/>
</dbReference>
<protein>
    <submittedName>
        <fullName evidence="2">Gp138 family membrane-puncturing spike protein</fullName>
    </submittedName>
</protein>
<evidence type="ECO:0000313" key="3">
    <source>
        <dbReference type="Proteomes" id="UP001431634"/>
    </source>
</evidence>
<comment type="caution">
    <text evidence="2">The sequence shown here is derived from an EMBL/GenBank/DDBJ whole genome shotgun (WGS) entry which is preliminary data.</text>
</comment>
<evidence type="ECO:0000313" key="2">
    <source>
        <dbReference type="EMBL" id="MDI2091694.1"/>
    </source>
</evidence>
<dbReference type="InterPro" id="IPR041599">
    <property type="entry name" value="Gp138_N"/>
</dbReference>
<dbReference type="Pfam" id="PF18352">
    <property type="entry name" value="Gp138_N"/>
    <property type="match status" value="1"/>
</dbReference>
<dbReference type="RefSeq" id="WP_281448781.1">
    <property type="nucleotide sequence ID" value="NZ_JASBAO010000001.1"/>
</dbReference>
<reference evidence="2" key="1">
    <citation type="submission" date="2023-05" db="EMBL/GenBank/DDBJ databases">
        <title>Whole genome sequence of Commensalibacter sp.</title>
        <authorList>
            <person name="Charoenyingcharoen P."/>
            <person name="Yukphan P."/>
        </authorList>
    </citation>
    <scope>NUCLEOTIDE SEQUENCE</scope>
    <source>
        <strain evidence="2">TBRC 16381</strain>
    </source>
</reference>
<dbReference type="SUPFAM" id="SSF51161">
    <property type="entry name" value="Trimeric LpxA-like enzymes"/>
    <property type="match status" value="1"/>
</dbReference>
<accession>A0ABT6Q5E3</accession>
<organism evidence="2 3">
    <name type="scientific">Commensalibacter oyaizuii</name>
    <dbReference type="NCBI Taxonomy" id="3043873"/>
    <lineage>
        <taxon>Bacteria</taxon>
        <taxon>Pseudomonadati</taxon>
        <taxon>Pseudomonadota</taxon>
        <taxon>Alphaproteobacteria</taxon>
        <taxon>Acetobacterales</taxon>
        <taxon>Acetobacteraceae</taxon>
    </lineage>
</organism>
<dbReference type="InterPro" id="IPR037026">
    <property type="entry name" value="Vgr_OB-fold_dom_sf"/>
</dbReference>
<feature type="domain" description="Phage protein Gp138 N-terminal" evidence="1">
    <location>
        <begin position="37"/>
        <end position="122"/>
    </location>
</feature>
<name>A0ABT6Q5E3_9PROT</name>